<proteinExistence type="predicted"/>
<sequence>MPPLYKKLQGAYNIDLGQSNISRHVDFRPLGINVFFNNTHIELPIILTTKDNVKGTYDDIKRLENNAKGKWRIIHNNPDSIFIEVPKSILNGKYAVIFKKATHLYQTSYHLILKNDLTYIECTKVLHSALIED</sequence>
<dbReference type="PATRIC" id="fig|1127699.3.peg.328"/>
<dbReference type="EMBL" id="AMEP01000036">
    <property type="protein sequence ID" value="EKY03431.1"/>
    <property type="molecule type" value="Genomic_DNA"/>
</dbReference>
<comment type="caution">
    <text evidence="1">The sequence shown here is derived from an EMBL/GenBank/DDBJ whole genome shotgun (WGS) entry which is preliminary data.</text>
</comment>
<dbReference type="AlphaFoldDB" id="L1NJC1"/>
<protein>
    <submittedName>
        <fullName evidence="1">Uncharacterized protein</fullName>
    </submittedName>
</protein>
<accession>L1NJC1</accession>
<reference evidence="1 2" key="1">
    <citation type="submission" date="2012-05" db="EMBL/GenBank/DDBJ databases">
        <authorList>
            <person name="Weinstock G."/>
            <person name="Sodergren E."/>
            <person name="Lobos E.A."/>
            <person name="Fulton L."/>
            <person name="Fulton R."/>
            <person name="Courtney L."/>
            <person name="Fronick C."/>
            <person name="O'Laughlin M."/>
            <person name="Godfrey J."/>
            <person name="Wilson R.M."/>
            <person name="Miner T."/>
            <person name="Farmer C."/>
            <person name="Delehaunty K."/>
            <person name="Cordes M."/>
            <person name="Minx P."/>
            <person name="Tomlinson C."/>
            <person name="Chen J."/>
            <person name="Wollam A."/>
            <person name="Pepin K.H."/>
            <person name="Bhonagiri V."/>
            <person name="Zhang X."/>
            <person name="Suruliraj S."/>
            <person name="Warren W."/>
            <person name="Mitreva M."/>
            <person name="Mardis E.R."/>
            <person name="Wilson R.K."/>
        </authorList>
    </citation>
    <scope>NUCLEOTIDE SEQUENCE [LARGE SCALE GENOMIC DNA]</scope>
    <source>
        <strain evidence="1 2">F0055</strain>
    </source>
</reference>
<evidence type="ECO:0000313" key="2">
    <source>
        <dbReference type="Proteomes" id="UP000010433"/>
    </source>
</evidence>
<name>L1NJC1_9BACT</name>
<dbReference type="RefSeq" id="WP_009161520.1">
    <property type="nucleotide sequence ID" value="NZ_KB290967.1"/>
</dbReference>
<organism evidence="1 2">
    <name type="scientific">Hoylesella saccharolytica F0055</name>
    <dbReference type="NCBI Taxonomy" id="1127699"/>
    <lineage>
        <taxon>Bacteria</taxon>
        <taxon>Pseudomonadati</taxon>
        <taxon>Bacteroidota</taxon>
        <taxon>Bacteroidia</taxon>
        <taxon>Bacteroidales</taxon>
        <taxon>Prevotellaceae</taxon>
        <taxon>Hoylesella</taxon>
    </lineage>
</organism>
<keyword evidence="2" id="KW-1185">Reference proteome</keyword>
<evidence type="ECO:0000313" key="1">
    <source>
        <dbReference type="EMBL" id="EKY03431.1"/>
    </source>
</evidence>
<dbReference type="HOGENOM" id="CLU_134401_0_0_10"/>
<dbReference type="Proteomes" id="UP000010433">
    <property type="component" value="Unassembled WGS sequence"/>
</dbReference>
<gene>
    <name evidence="1" type="ORF">HMPREF9151_00362</name>
</gene>